<evidence type="ECO:0000256" key="1">
    <source>
        <dbReference type="ARBA" id="ARBA00004123"/>
    </source>
</evidence>
<dbReference type="RefSeq" id="XP_008027186.1">
    <property type="nucleotide sequence ID" value="XM_008028995.1"/>
</dbReference>
<feature type="domain" description="Zn(2)-C6 fungal-type" evidence="3">
    <location>
        <begin position="14"/>
        <end position="44"/>
    </location>
</feature>
<protein>
    <recommendedName>
        <fullName evidence="3">Zn(2)-C6 fungal-type domain-containing protein</fullName>
    </recommendedName>
</protein>
<gene>
    <name evidence="4" type="ORF">SETTUDRAFT_90980</name>
</gene>
<dbReference type="GO" id="GO:0005634">
    <property type="term" value="C:nucleus"/>
    <property type="evidence" value="ECO:0007669"/>
    <property type="project" value="UniProtKB-SubCell"/>
</dbReference>
<dbReference type="PANTHER" id="PTHR37534">
    <property type="entry name" value="TRANSCRIPTIONAL ACTIVATOR PROTEIN UGA3"/>
    <property type="match status" value="1"/>
</dbReference>
<dbReference type="GO" id="GO:0045944">
    <property type="term" value="P:positive regulation of transcription by RNA polymerase II"/>
    <property type="evidence" value="ECO:0007669"/>
    <property type="project" value="TreeGrafter"/>
</dbReference>
<reference evidence="4 5" key="1">
    <citation type="journal article" date="2012" name="PLoS Pathog.">
        <title>Diverse lifestyles and strategies of plant pathogenesis encoded in the genomes of eighteen Dothideomycetes fungi.</title>
        <authorList>
            <person name="Ohm R.A."/>
            <person name="Feau N."/>
            <person name="Henrissat B."/>
            <person name="Schoch C.L."/>
            <person name="Horwitz B.A."/>
            <person name="Barry K.W."/>
            <person name="Condon B.J."/>
            <person name="Copeland A.C."/>
            <person name="Dhillon B."/>
            <person name="Glaser F."/>
            <person name="Hesse C.N."/>
            <person name="Kosti I."/>
            <person name="LaButti K."/>
            <person name="Lindquist E.A."/>
            <person name="Lucas S."/>
            <person name="Salamov A.A."/>
            <person name="Bradshaw R.E."/>
            <person name="Ciuffetti L."/>
            <person name="Hamelin R.C."/>
            <person name="Kema G.H.J."/>
            <person name="Lawrence C."/>
            <person name="Scott J.A."/>
            <person name="Spatafora J.W."/>
            <person name="Turgeon B.G."/>
            <person name="de Wit P.J.G.M."/>
            <person name="Zhong S."/>
            <person name="Goodwin S.B."/>
            <person name="Grigoriev I.V."/>
        </authorList>
    </citation>
    <scope>NUCLEOTIDE SEQUENCE [LARGE SCALE GENOMIC DNA]</scope>
    <source>
        <strain evidence="5">28A</strain>
    </source>
</reference>
<keyword evidence="5" id="KW-1185">Reference proteome</keyword>
<dbReference type="Pfam" id="PF00172">
    <property type="entry name" value="Zn_clus"/>
    <property type="match status" value="1"/>
</dbReference>
<sequence length="496" mass="56112">MALTEKGENKASRQCWDCLKRRLVCDRTLPHCRKCHKAGRQCSAYDDAKPLQWVQTGMVTSRRRKKKQQDDSMPKILRSKREPLQRLKRLVVLLQTQNVPMYEYLANETCDVVQAVQYYNHRIHAQYKASGELAPNPAIIVFPPQALHLLTPAIHHTLVCISLNHYLHSQSIGADRAAASINRSKIYHHRGEALRALSQYIGQDKTRCSDMTITSILMFMCLELQNPTFTDWRSHVNGMKRLIDLRGGPKQLIHDAPHLVASLVLYLLIISIANTCSPPWDQVDMTGVNDTIIDDVSSMYDLIFPYTLCPRELFVEILQINQLRTKASAAMLLFDIDPVHALEAQDLVVRIEAFSPEAWAQAGTLYSEWLMVGSIYKAAVSLYCTLSLQSLTILPPTVSLHRSQTGKGDLLLSSVRCALQTPRIARHMVWPLVVAGVEAIHRSEATKRWIEASLQDLSRLLGTSCPLKACAVLKRYWKGGVAGWDECFDRAYVFII</sequence>
<dbReference type="AlphaFoldDB" id="R0JU76"/>
<accession>R0JU76</accession>
<dbReference type="Gene3D" id="4.10.240.10">
    <property type="entry name" value="Zn(2)-C6 fungal-type DNA-binding domain"/>
    <property type="match status" value="1"/>
</dbReference>
<name>R0JU76_EXST2</name>
<dbReference type="HOGENOM" id="CLU_021916_2_1_1"/>
<dbReference type="GO" id="GO:0008270">
    <property type="term" value="F:zinc ion binding"/>
    <property type="evidence" value="ECO:0007669"/>
    <property type="project" value="InterPro"/>
</dbReference>
<comment type="subcellular location">
    <subcellularLocation>
        <location evidence="1">Nucleus</location>
    </subcellularLocation>
</comment>
<dbReference type="PANTHER" id="PTHR37534:SF15">
    <property type="entry name" value="ZN(II)2CYS6 TRANSCRIPTION FACTOR (EUROFUNG)"/>
    <property type="match status" value="1"/>
</dbReference>
<organism evidence="4 5">
    <name type="scientific">Exserohilum turcicum (strain 28A)</name>
    <name type="common">Northern leaf blight fungus</name>
    <name type="synonym">Setosphaeria turcica</name>
    <dbReference type="NCBI Taxonomy" id="671987"/>
    <lineage>
        <taxon>Eukaryota</taxon>
        <taxon>Fungi</taxon>
        <taxon>Dikarya</taxon>
        <taxon>Ascomycota</taxon>
        <taxon>Pezizomycotina</taxon>
        <taxon>Dothideomycetes</taxon>
        <taxon>Pleosporomycetidae</taxon>
        <taxon>Pleosporales</taxon>
        <taxon>Pleosporineae</taxon>
        <taxon>Pleosporaceae</taxon>
        <taxon>Exserohilum</taxon>
    </lineage>
</organism>
<dbReference type="InterPro" id="IPR036864">
    <property type="entry name" value="Zn2-C6_fun-type_DNA-bd_sf"/>
</dbReference>
<dbReference type="Proteomes" id="UP000016935">
    <property type="component" value="Unassembled WGS sequence"/>
</dbReference>
<dbReference type="CDD" id="cd00067">
    <property type="entry name" value="GAL4"/>
    <property type="match status" value="1"/>
</dbReference>
<dbReference type="GeneID" id="19405871"/>
<dbReference type="eggNOG" id="ENOG502SMC4">
    <property type="taxonomic scope" value="Eukaryota"/>
</dbReference>
<dbReference type="GO" id="GO:0000976">
    <property type="term" value="F:transcription cis-regulatory region binding"/>
    <property type="evidence" value="ECO:0007669"/>
    <property type="project" value="TreeGrafter"/>
</dbReference>
<dbReference type="GO" id="GO:0000981">
    <property type="term" value="F:DNA-binding transcription factor activity, RNA polymerase II-specific"/>
    <property type="evidence" value="ECO:0007669"/>
    <property type="project" value="InterPro"/>
</dbReference>
<dbReference type="EMBL" id="KB908703">
    <property type="protein sequence ID" value="EOA84578.1"/>
    <property type="molecule type" value="Genomic_DNA"/>
</dbReference>
<keyword evidence="2" id="KW-0539">Nucleus</keyword>
<evidence type="ECO:0000313" key="4">
    <source>
        <dbReference type="EMBL" id="EOA84578.1"/>
    </source>
</evidence>
<dbReference type="PROSITE" id="PS50048">
    <property type="entry name" value="ZN2_CY6_FUNGAL_2"/>
    <property type="match status" value="1"/>
</dbReference>
<dbReference type="OrthoDB" id="5386330at2759"/>
<reference evidence="4 5" key="2">
    <citation type="journal article" date="2013" name="PLoS Genet.">
        <title>Comparative genome structure, secondary metabolite, and effector coding capacity across Cochliobolus pathogens.</title>
        <authorList>
            <person name="Condon B.J."/>
            <person name="Leng Y."/>
            <person name="Wu D."/>
            <person name="Bushley K.E."/>
            <person name="Ohm R.A."/>
            <person name="Otillar R."/>
            <person name="Martin J."/>
            <person name="Schackwitz W."/>
            <person name="Grimwood J."/>
            <person name="MohdZainudin N."/>
            <person name="Xue C."/>
            <person name="Wang R."/>
            <person name="Manning V.A."/>
            <person name="Dhillon B."/>
            <person name="Tu Z.J."/>
            <person name="Steffenson B.J."/>
            <person name="Salamov A."/>
            <person name="Sun H."/>
            <person name="Lowry S."/>
            <person name="LaButti K."/>
            <person name="Han J."/>
            <person name="Copeland A."/>
            <person name="Lindquist E."/>
            <person name="Barry K."/>
            <person name="Schmutz J."/>
            <person name="Baker S.E."/>
            <person name="Ciuffetti L.M."/>
            <person name="Grigoriev I.V."/>
            <person name="Zhong S."/>
            <person name="Turgeon B.G."/>
        </authorList>
    </citation>
    <scope>NUCLEOTIDE SEQUENCE [LARGE SCALE GENOMIC DNA]</scope>
    <source>
        <strain evidence="5">28A</strain>
    </source>
</reference>
<dbReference type="InterPro" id="IPR001138">
    <property type="entry name" value="Zn2Cys6_DnaBD"/>
</dbReference>
<evidence type="ECO:0000256" key="2">
    <source>
        <dbReference type="ARBA" id="ARBA00023242"/>
    </source>
</evidence>
<evidence type="ECO:0000259" key="3">
    <source>
        <dbReference type="PROSITE" id="PS50048"/>
    </source>
</evidence>
<dbReference type="Pfam" id="PF11951">
    <property type="entry name" value="Fungal_trans_2"/>
    <property type="match status" value="1"/>
</dbReference>
<dbReference type="SUPFAM" id="SSF57701">
    <property type="entry name" value="Zn2/Cys6 DNA-binding domain"/>
    <property type="match status" value="1"/>
</dbReference>
<proteinExistence type="predicted"/>
<dbReference type="InterPro" id="IPR021858">
    <property type="entry name" value="Fun_TF"/>
</dbReference>
<evidence type="ECO:0000313" key="5">
    <source>
        <dbReference type="Proteomes" id="UP000016935"/>
    </source>
</evidence>